<dbReference type="STRING" id="3088.A0A383VEE6"/>
<dbReference type="AlphaFoldDB" id="A0A383VEE6"/>
<proteinExistence type="predicted"/>
<name>A0A383VEE6_TETOB</name>
<dbReference type="Proteomes" id="UP000256970">
    <property type="component" value="Unassembled WGS sequence"/>
</dbReference>
<accession>A0A383VEE6</accession>
<evidence type="ECO:0000313" key="2">
    <source>
        <dbReference type="Proteomes" id="UP000256970"/>
    </source>
</evidence>
<reference evidence="1 2" key="1">
    <citation type="submission" date="2016-10" db="EMBL/GenBank/DDBJ databases">
        <authorList>
            <person name="Cai Z."/>
        </authorList>
    </citation>
    <scope>NUCLEOTIDE SEQUENCE [LARGE SCALE GENOMIC DNA]</scope>
</reference>
<protein>
    <submittedName>
        <fullName evidence="1">Uncharacterized protein</fullName>
    </submittedName>
</protein>
<dbReference type="EMBL" id="FNXT01000356">
    <property type="protein sequence ID" value="SZX63925.1"/>
    <property type="molecule type" value="Genomic_DNA"/>
</dbReference>
<gene>
    <name evidence="1" type="ORF">BQ4739_LOCUS4464</name>
</gene>
<evidence type="ECO:0000313" key="1">
    <source>
        <dbReference type="EMBL" id="SZX63925.1"/>
    </source>
</evidence>
<organism evidence="1 2">
    <name type="scientific">Tetradesmus obliquus</name>
    <name type="common">Green alga</name>
    <name type="synonym">Acutodesmus obliquus</name>
    <dbReference type="NCBI Taxonomy" id="3088"/>
    <lineage>
        <taxon>Eukaryota</taxon>
        <taxon>Viridiplantae</taxon>
        <taxon>Chlorophyta</taxon>
        <taxon>core chlorophytes</taxon>
        <taxon>Chlorophyceae</taxon>
        <taxon>CS clade</taxon>
        <taxon>Sphaeropleales</taxon>
        <taxon>Scenedesmaceae</taxon>
        <taxon>Tetradesmus</taxon>
    </lineage>
</organism>
<keyword evidence="2" id="KW-1185">Reference proteome</keyword>
<sequence>MTAPWQENQQKVVVEFLKGNQGARRIINLKHNAAAVPQQLAGRINPGVWQAFMGDVEQAAQQHPYVTPPSAGRMGGWALAACVGSVLGVCCINPDGGDYSVWLQQVQSLIARHQPSFAAAGANLSLQRAQHSYWLQIDVAPGPVVGHPVFPPAAEAAASKPGFQQ</sequence>